<dbReference type="FunFam" id="3.40.50.300:FF:000628">
    <property type="entry name" value="Endoribonuclease Dicer"/>
    <property type="match status" value="1"/>
</dbReference>
<keyword evidence="9" id="KW-0378">Hydrolase</keyword>
<sequence>MEAGSGAAVKDPRKIARKYQMELCKKALEENIIVYLGTGLGKTHIAVLLMYELRHLIKKPQKNIFVFLAPTVALGQQQAKVIADSTDFKVSWYSGGSKRLKSHEEWEKELTTYEVFVMTPMLLLSNLSHCFIKMDSIALLIFDECHHAQVKSNHPYAEIMRVFYKADLPNPPRIFGMTASPIVGKGASDADGLPKSINSLETLLNAKVYSVENSEELDCFVSSPVYKVHYYDSLTSGMSDFCATCFSRLEDIRRMCISNLNRIGEDHQKLRKTKKMLNRMHDNIAYCAEKLGFYGAVQACKILLGGDSSDRSLMIEEEGNASDCSLSDLYLSEASDIISSYIEDNGMPDISSVEILKKPFFSSKLLSLVGVLSSIRLQENMKCIIFVNRIVTARTLNYIIQNLTVLSSWKSDYLVGVHSVLKSMSRRTTNIALDKFRSGKLNLLVATKVGEEGLDIQTCCLVIRFDLPENVSSFIQSRGRARMPQSEYIFLVDRGNNKELDLIETFKKDEDRMNFEVTARTSNEEFSGIEDRIYKVDSSGAAVSSGYSTSLLHEYCAKLPHDEYFDPKVKFYYFDDLDGTVCHIILPPNAPIHQIVSAPQPSMEAAKKEACLHAIETLHELGSLNDFLLAHRDKPNEDQEQLINSFPHRGEDDSSREELHEMLVPDALSEPWSYDENAVVLCSYYMHFRPNPADRAYKTFSLFLKSPLPEEAEKLELDLHLARGRSVMTKLVPTGPVVFGKDEIVLAQNFQEMCLRVILDRFDFVSEYVALGKSNSSRSSMSKFYLLLPVTLGRSHKTISIDWTTIRRCLTSPIFGRPANSLEDESRSPPFDLIILANGTRSRSNVENSLVYVPHKNCFFFVTNINYKKNGHSLYKETDSTTVAEFLRNTFEISLKYPWQPLLHVKPLFNLRNLLHNRKQEEIEAHELDEYFIDVPPELCELKIMGFSKDIGSSMSLLPSLMHRLENLLVAVQLKDWLASSFPEGAKVTASRVLEALTTERCQERFSLERLEILGDAFLKFAVGRHLFLLHETLDEGQLTRRRSNYVDNSNLFRLAIRKNLQGYIRDQPFEPSQFFALGRPCPNICNKETEEAIHYSHQAGEEGKDIRCNRGHVWLQKKTIADVVEALVGAFLVDSGFKAAVAFLKWVGLEVDFEASQVDDACLSSARFMPLEELFDVSALEDHVGYKFRHRGLLLQAFLHPSYSRIGGGCYQRLEFLGDAVLDYLITSYLYSVYPKLKPGQLTDLRSACVSNKAFAHVAVDRTFHKFLVYESNALANAIQEFVEYTKKPESERGPLEGIKCPKVLGDLVESSVGAILLDNGFDLHCTWKIMLSFLKPMMSFTSFQLNPIRDLQELCQSRNWDLKFSTVKRGTLYIVEAHVIGEDIQDLASATSLSKKDAIRTSAGKLFLQLKAKGYLRKVKSLEEVLRTCEKMEARLIGFDETPIQVISPIYIEAETSNNRQFSNENKRPKKESVPKGTGPRKPLVKQQQQQTNELLLSKPVADPQAPDGLAKKSARSRLFEICAANCWKPPTFDCCKEDGPGHLKMFTYMVVIEIEESPQLLVECYGEPRSKKKAAAEHAAEGVLWYLKHEGYLLKGG</sequence>
<organism evidence="26 27">
    <name type="scientific">Punica granatum</name>
    <name type="common">Pomegranate</name>
    <dbReference type="NCBI Taxonomy" id="22663"/>
    <lineage>
        <taxon>Eukaryota</taxon>
        <taxon>Viridiplantae</taxon>
        <taxon>Streptophyta</taxon>
        <taxon>Embryophyta</taxon>
        <taxon>Tracheophyta</taxon>
        <taxon>Spermatophyta</taxon>
        <taxon>Magnoliopsida</taxon>
        <taxon>eudicotyledons</taxon>
        <taxon>Gunneridae</taxon>
        <taxon>Pentapetalae</taxon>
        <taxon>rosids</taxon>
        <taxon>malvids</taxon>
        <taxon>Myrtales</taxon>
        <taxon>Lythraceae</taxon>
        <taxon>Punica</taxon>
    </lineage>
</organism>
<evidence type="ECO:0000313" key="26">
    <source>
        <dbReference type="EMBL" id="PKI64688.1"/>
    </source>
</evidence>
<dbReference type="SUPFAM" id="SSF69065">
    <property type="entry name" value="RNase III domain-like"/>
    <property type="match status" value="2"/>
</dbReference>
<dbReference type="InterPro" id="IPR005034">
    <property type="entry name" value="Dicer_dimerisation"/>
</dbReference>
<dbReference type="InterPro" id="IPR000999">
    <property type="entry name" value="RNase_III_dom"/>
</dbReference>
<evidence type="ECO:0000259" key="22">
    <source>
        <dbReference type="PROSITE" id="PS50821"/>
    </source>
</evidence>
<dbReference type="PROSITE" id="PS50821">
    <property type="entry name" value="PAZ"/>
    <property type="match status" value="1"/>
</dbReference>
<dbReference type="SUPFAM" id="SSF54768">
    <property type="entry name" value="dsRNA-binding domain-like"/>
    <property type="match status" value="2"/>
</dbReference>
<dbReference type="Pfam" id="PF00270">
    <property type="entry name" value="DEAD"/>
    <property type="match status" value="1"/>
</dbReference>
<dbReference type="Gene3D" id="3.30.160.380">
    <property type="entry name" value="Dicer dimerisation domain"/>
    <property type="match status" value="1"/>
</dbReference>
<dbReference type="PROSITE" id="PS51327">
    <property type="entry name" value="DICER_DSRBF"/>
    <property type="match status" value="1"/>
</dbReference>
<dbReference type="Proteomes" id="UP000233551">
    <property type="component" value="Unassembled WGS sequence"/>
</dbReference>
<dbReference type="PROSITE" id="PS51194">
    <property type="entry name" value="HELICASE_CTER"/>
    <property type="match status" value="1"/>
</dbReference>
<dbReference type="Pfam" id="PF00271">
    <property type="entry name" value="Helicase_C"/>
    <property type="match status" value="1"/>
</dbReference>
<dbReference type="PROSITE" id="PS00517">
    <property type="entry name" value="RNASE_3_1"/>
    <property type="match status" value="1"/>
</dbReference>
<dbReference type="STRING" id="22663.A0A2I0K813"/>
<evidence type="ECO:0000256" key="3">
    <source>
        <dbReference type="ARBA" id="ARBA00004123"/>
    </source>
</evidence>
<protein>
    <recommendedName>
        <fullName evidence="28">Dicer-like protein 4</fullName>
    </recommendedName>
</protein>
<evidence type="ECO:0000313" key="27">
    <source>
        <dbReference type="Proteomes" id="UP000233551"/>
    </source>
</evidence>
<evidence type="ECO:0000256" key="17">
    <source>
        <dbReference type="ARBA" id="ARBA00035116"/>
    </source>
</evidence>
<keyword evidence="6" id="KW-0677">Repeat</keyword>
<dbReference type="SUPFAM" id="SSF52540">
    <property type="entry name" value="P-loop containing nucleoside triphosphate hydrolases"/>
    <property type="match status" value="1"/>
</dbReference>
<dbReference type="PROSITE" id="PS51192">
    <property type="entry name" value="HELICASE_ATP_BIND_1"/>
    <property type="match status" value="1"/>
</dbReference>
<dbReference type="PROSITE" id="PS50142">
    <property type="entry name" value="RNASE_3_2"/>
    <property type="match status" value="2"/>
</dbReference>
<dbReference type="InterPro" id="IPR011545">
    <property type="entry name" value="DEAD/DEAH_box_helicase_dom"/>
</dbReference>
<evidence type="ECO:0000256" key="9">
    <source>
        <dbReference type="ARBA" id="ARBA00022801"/>
    </source>
</evidence>
<dbReference type="GO" id="GO:0005634">
    <property type="term" value="C:nucleus"/>
    <property type="evidence" value="ECO:0007669"/>
    <property type="project" value="UniProtKB-SubCell"/>
</dbReference>
<evidence type="ECO:0000256" key="16">
    <source>
        <dbReference type="ARBA" id="ARBA00023242"/>
    </source>
</evidence>
<keyword evidence="12" id="KW-0460">Magnesium</keyword>
<dbReference type="Pfam" id="PF03368">
    <property type="entry name" value="Dicer_dimer"/>
    <property type="match status" value="1"/>
</dbReference>
<evidence type="ECO:0000256" key="18">
    <source>
        <dbReference type="PROSITE-ProRule" id="PRU00657"/>
    </source>
</evidence>
<dbReference type="Gene3D" id="3.40.50.300">
    <property type="entry name" value="P-loop containing nucleotide triphosphate hydrolases"/>
    <property type="match status" value="2"/>
</dbReference>
<dbReference type="PANTHER" id="PTHR14950">
    <property type="entry name" value="DICER-RELATED"/>
    <property type="match status" value="1"/>
</dbReference>
<keyword evidence="27" id="KW-1185">Reference proteome</keyword>
<evidence type="ECO:0000259" key="23">
    <source>
        <dbReference type="PROSITE" id="PS51192"/>
    </source>
</evidence>
<evidence type="ECO:0000256" key="1">
    <source>
        <dbReference type="ARBA" id="ARBA00001936"/>
    </source>
</evidence>
<dbReference type="InterPro" id="IPR036389">
    <property type="entry name" value="RNase_III_sf"/>
</dbReference>
<dbReference type="SMART" id="SM00358">
    <property type="entry name" value="DSRM"/>
    <property type="match status" value="2"/>
</dbReference>
<dbReference type="SMART" id="SM00949">
    <property type="entry name" value="PAZ"/>
    <property type="match status" value="1"/>
</dbReference>
<keyword evidence="15" id="KW-0464">Manganese</keyword>
<keyword evidence="10" id="KW-0347">Helicase</keyword>
<evidence type="ECO:0000259" key="25">
    <source>
        <dbReference type="PROSITE" id="PS51327"/>
    </source>
</evidence>
<dbReference type="InterPro" id="IPR038248">
    <property type="entry name" value="Dicer_dimer_sf"/>
</dbReference>
<dbReference type="InterPro" id="IPR014720">
    <property type="entry name" value="dsRBD_dom"/>
</dbReference>
<gene>
    <name evidence="26" type="ORF">CRG98_014904</name>
</gene>
<dbReference type="Pfam" id="PF14709">
    <property type="entry name" value="DND1_DSRM"/>
    <property type="match status" value="1"/>
</dbReference>
<evidence type="ECO:0000256" key="13">
    <source>
        <dbReference type="ARBA" id="ARBA00022884"/>
    </source>
</evidence>
<dbReference type="InterPro" id="IPR014001">
    <property type="entry name" value="Helicase_ATP-bd"/>
</dbReference>
<keyword evidence="11" id="KW-0067">ATP-binding</keyword>
<keyword evidence="5" id="KW-0479">Metal-binding</keyword>
<evidence type="ECO:0000256" key="8">
    <source>
        <dbReference type="ARBA" id="ARBA00022759"/>
    </source>
</evidence>
<dbReference type="GO" id="GO:0004525">
    <property type="term" value="F:ribonuclease III activity"/>
    <property type="evidence" value="ECO:0007669"/>
    <property type="project" value="InterPro"/>
</dbReference>
<feature type="region of interest" description="Disordered" evidence="19">
    <location>
        <begin position="1460"/>
        <end position="1492"/>
    </location>
</feature>
<evidence type="ECO:0000256" key="4">
    <source>
        <dbReference type="ARBA" id="ARBA00022722"/>
    </source>
</evidence>
<dbReference type="Pfam" id="PF02170">
    <property type="entry name" value="PAZ"/>
    <property type="match status" value="1"/>
</dbReference>
<evidence type="ECO:0000256" key="11">
    <source>
        <dbReference type="ARBA" id="ARBA00022840"/>
    </source>
</evidence>
<dbReference type="FunFam" id="3.30.160.380:FF:000001">
    <property type="entry name" value="Endoribonuclease dicer-like 1"/>
    <property type="match status" value="1"/>
</dbReference>
<dbReference type="EMBL" id="PGOL01000797">
    <property type="protein sequence ID" value="PKI64688.1"/>
    <property type="molecule type" value="Genomic_DNA"/>
</dbReference>
<reference evidence="26 27" key="1">
    <citation type="submission" date="2017-11" db="EMBL/GenBank/DDBJ databases">
        <title>De-novo sequencing of pomegranate (Punica granatum L.) genome.</title>
        <authorList>
            <person name="Akparov Z."/>
            <person name="Amiraslanov A."/>
            <person name="Hajiyeva S."/>
            <person name="Abbasov M."/>
            <person name="Kaur K."/>
            <person name="Hamwieh A."/>
            <person name="Solovyev V."/>
            <person name="Salamov A."/>
            <person name="Braich B."/>
            <person name="Kosarev P."/>
            <person name="Mahmoud A."/>
            <person name="Hajiyev E."/>
            <person name="Babayeva S."/>
            <person name="Izzatullayeva V."/>
            <person name="Mammadov A."/>
            <person name="Mammadov A."/>
            <person name="Sharifova S."/>
            <person name="Ojaghi J."/>
            <person name="Eynullazada K."/>
            <person name="Bayramov B."/>
            <person name="Abdulazimova A."/>
            <person name="Shahmuradov I."/>
        </authorList>
    </citation>
    <scope>NUCLEOTIDE SEQUENCE [LARGE SCALE GENOMIC DNA]</scope>
    <source>
        <strain evidence="27">cv. AG2017</strain>
        <tissue evidence="26">Leaf</tissue>
    </source>
</reference>
<dbReference type="FunFam" id="1.10.1520.10:FF:000004">
    <property type="entry name" value="Endoribonuclease dicer-like 1"/>
    <property type="match status" value="1"/>
</dbReference>
<evidence type="ECO:0000256" key="14">
    <source>
        <dbReference type="ARBA" id="ARBA00023158"/>
    </source>
</evidence>
<dbReference type="GO" id="GO:0003723">
    <property type="term" value="F:RNA binding"/>
    <property type="evidence" value="ECO:0007669"/>
    <property type="project" value="UniProtKB-UniRule"/>
</dbReference>
<keyword evidence="8" id="KW-0255">Endonuclease</keyword>
<dbReference type="GO" id="GO:0005737">
    <property type="term" value="C:cytoplasm"/>
    <property type="evidence" value="ECO:0007669"/>
    <property type="project" value="TreeGrafter"/>
</dbReference>
<keyword evidence="4" id="KW-0540">Nuclease</keyword>
<keyword evidence="7" id="KW-0547">Nucleotide-binding</keyword>
<dbReference type="SMART" id="SM00487">
    <property type="entry name" value="DEXDc"/>
    <property type="match status" value="1"/>
</dbReference>
<dbReference type="GO" id="GO:0004386">
    <property type="term" value="F:helicase activity"/>
    <property type="evidence" value="ECO:0007669"/>
    <property type="project" value="UniProtKB-KW"/>
</dbReference>
<evidence type="ECO:0008006" key="28">
    <source>
        <dbReference type="Google" id="ProtNLM"/>
    </source>
</evidence>
<dbReference type="SUPFAM" id="SSF101690">
    <property type="entry name" value="PAZ domain"/>
    <property type="match status" value="1"/>
</dbReference>
<dbReference type="PANTHER" id="PTHR14950:SF15">
    <property type="entry name" value="DICER-LIKE PROTEIN 4"/>
    <property type="match status" value="1"/>
</dbReference>
<evidence type="ECO:0000259" key="20">
    <source>
        <dbReference type="PROSITE" id="PS50137"/>
    </source>
</evidence>
<dbReference type="InterPro" id="IPR036085">
    <property type="entry name" value="PAZ_dom_sf"/>
</dbReference>
<dbReference type="SMART" id="SM00535">
    <property type="entry name" value="RIBOc"/>
    <property type="match status" value="2"/>
</dbReference>
<keyword evidence="16" id="KW-0539">Nucleus</keyword>
<feature type="domain" description="Dicer dsRNA-binding fold" evidence="25">
    <location>
        <begin position="548"/>
        <end position="638"/>
    </location>
</feature>
<feature type="domain" description="RNase III" evidence="21">
    <location>
        <begin position="1178"/>
        <end position="1322"/>
    </location>
</feature>
<evidence type="ECO:0000256" key="5">
    <source>
        <dbReference type="ARBA" id="ARBA00022723"/>
    </source>
</evidence>
<comment type="similarity">
    <text evidence="17 18">Belongs to the helicase family. Dicer subfamily.</text>
</comment>
<comment type="caution">
    <text evidence="26">The sequence shown here is derived from an EMBL/GenBank/DDBJ whole genome shotgun (WGS) entry which is preliminary data.</text>
</comment>
<dbReference type="CDD" id="cd00593">
    <property type="entry name" value="RIBOc"/>
    <property type="match status" value="2"/>
</dbReference>
<evidence type="ECO:0000259" key="24">
    <source>
        <dbReference type="PROSITE" id="PS51194"/>
    </source>
</evidence>
<dbReference type="GO" id="GO:0005524">
    <property type="term" value="F:ATP binding"/>
    <property type="evidence" value="ECO:0007669"/>
    <property type="project" value="UniProtKB-KW"/>
</dbReference>
<dbReference type="PROSITE" id="PS50137">
    <property type="entry name" value="DS_RBD"/>
    <property type="match status" value="2"/>
</dbReference>
<evidence type="ECO:0000259" key="21">
    <source>
        <dbReference type="PROSITE" id="PS50142"/>
    </source>
</evidence>
<proteinExistence type="inferred from homology"/>
<dbReference type="Gene3D" id="3.30.160.20">
    <property type="match status" value="1"/>
</dbReference>
<evidence type="ECO:0000256" key="2">
    <source>
        <dbReference type="ARBA" id="ARBA00001946"/>
    </source>
</evidence>
<dbReference type="SMART" id="SM00490">
    <property type="entry name" value="HELICc"/>
    <property type="match status" value="1"/>
</dbReference>
<dbReference type="Gene3D" id="2.170.260.10">
    <property type="entry name" value="paz domain"/>
    <property type="match status" value="1"/>
</dbReference>
<dbReference type="CDD" id="cd18034">
    <property type="entry name" value="DEXHc_dicer"/>
    <property type="match status" value="1"/>
</dbReference>
<feature type="domain" description="PAZ" evidence="22">
    <location>
        <begin position="832"/>
        <end position="944"/>
    </location>
</feature>
<evidence type="ECO:0000256" key="15">
    <source>
        <dbReference type="ARBA" id="ARBA00023211"/>
    </source>
</evidence>
<dbReference type="InterPro" id="IPR003100">
    <property type="entry name" value="PAZ_dom"/>
</dbReference>
<feature type="domain" description="DRBM" evidence="20">
    <location>
        <begin position="1348"/>
        <end position="1414"/>
    </location>
</feature>
<dbReference type="Gene3D" id="1.10.1520.10">
    <property type="entry name" value="Ribonuclease III domain"/>
    <property type="match status" value="2"/>
</dbReference>
<evidence type="ECO:0000256" key="12">
    <source>
        <dbReference type="ARBA" id="ARBA00022842"/>
    </source>
</evidence>
<feature type="domain" description="Helicase C-terminal" evidence="24">
    <location>
        <begin position="367"/>
        <end position="521"/>
    </location>
</feature>
<feature type="domain" description="Helicase ATP-binding" evidence="23">
    <location>
        <begin position="23"/>
        <end position="199"/>
    </location>
</feature>
<dbReference type="FunFam" id="3.40.50.300:FF:000420">
    <property type="entry name" value="Endoribonuclease dicer-like 1"/>
    <property type="match status" value="1"/>
</dbReference>
<feature type="compositionally biased region" description="Basic and acidic residues" evidence="19">
    <location>
        <begin position="1467"/>
        <end position="1476"/>
    </location>
</feature>
<dbReference type="InterPro" id="IPR027417">
    <property type="entry name" value="P-loop_NTPase"/>
</dbReference>
<feature type="domain" description="RNase III" evidence="21">
    <location>
        <begin position="995"/>
        <end position="1137"/>
    </location>
</feature>
<comment type="subcellular location">
    <subcellularLocation>
        <location evidence="3">Nucleus</location>
    </subcellularLocation>
</comment>
<comment type="cofactor">
    <cofactor evidence="1">
        <name>Mn(2+)</name>
        <dbReference type="ChEBI" id="CHEBI:29035"/>
    </cofactor>
</comment>
<dbReference type="GO" id="GO:0030422">
    <property type="term" value="P:siRNA processing"/>
    <property type="evidence" value="ECO:0007669"/>
    <property type="project" value="TreeGrafter"/>
</dbReference>
<dbReference type="GO" id="GO:0046872">
    <property type="term" value="F:metal ion binding"/>
    <property type="evidence" value="ECO:0007669"/>
    <property type="project" value="UniProtKB-KW"/>
</dbReference>
<keyword evidence="14" id="KW-0943">RNA-mediated gene silencing</keyword>
<evidence type="ECO:0000256" key="6">
    <source>
        <dbReference type="ARBA" id="ARBA00022737"/>
    </source>
</evidence>
<comment type="cofactor">
    <cofactor evidence="2">
        <name>Mg(2+)</name>
        <dbReference type="ChEBI" id="CHEBI:18420"/>
    </cofactor>
</comment>
<feature type="domain" description="DRBM" evidence="20">
    <location>
        <begin position="1516"/>
        <end position="1592"/>
    </location>
</feature>
<evidence type="ECO:0000256" key="10">
    <source>
        <dbReference type="ARBA" id="ARBA00022806"/>
    </source>
</evidence>
<evidence type="ECO:0000256" key="7">
    <source>
        <dbReference type="ARBA" id="ARBA00022741"/>
    </source>
</evidence>
<evidence type="ECO:0000256" key="19">
    <source>
        <dbReference type="SAM" id="MobiDB-lite"/>
    </source>
</evidence>
<dbReference type="Pfam" id="PF00636">
    <property type="entry name" value="Ribonuclease_3"/>
    <property type="match status" value="2"/>
</dbReference>
<name>A0A2I0K813_PUNGR</name>
<accession>A0A2I0K813</accession>
<dbReference type="InterPro" id="IPR001650">
    <property type="entry name" value="Helicase_C-like"/>
</dbReference>
<keyword evidence="13 18" id="KW-0694">RNA-binding</keyword>